<evidence type="ECO:0000256" key="1">
    <source>
        <dbReference type="SAM" id="Phobius"/>
    </source>
</evidence>
<sequence length="154" mass="17043">MKVIVALLFSVTVFFAHEARAGIPIVYGSADKIVKVADLPQNEQYETKLDGKPTHFDIGYMYTKSHIMWIPYNTSNGKFVGYVDGDNYLELTPEDIQQITAQEKITLAGSYVSFWDKTGGRIVFGLIILLILYGIFSGSGKDKKPEEGPAAPMA</sequence>
<dbReference type="RefSeq" id="WP_354660797.1">
    <property type="nucleotide sequence ID" value="NZ_JBEXAC010000001.1"/>
</dbReference>
<keyword evidence="1" id="KW-1133">Transmembrane helix</keyword>
<keyword evidence="2" id="KW-0732">Signal</keyword>
<protein>
    <submittedName>
        <fullName evidence="3">Uncharacterized protein</fullName>
    </submittedName>
</protein>
<evidence type="ECO:0000313" key="4">
    <source>
        <dbReference type="Proteomes" id="UP001549749"/>
    </source>
</evidence>
<evidence type="ECO:0000313" key="3">
    <source>
        <dbReference type="EMBL" id="MET6998161.1"/>
    </source>
</evidence>
<feature type="transmembrane region" description="Helical" evidence="1">
    <location>
        <begin position="118"/>
        <end position="136"/>
    </location>
</feature>
<keyword evidence="1" id="KW-0472">Membrane</keyword>
<accession>A0ABV2T551</accession>
<gene>
    <name evidence="3" type="ORF">ABR189_12310</name>
</gene>
<keyword evidence="1" id="KW-0812">Transmembrane</keyword>
<dbReference type="EMBL" id="JBEXAC010000001">
    <property type="protein sequence ID" value="MET6998161.1"/>
    <property type="molecule type" value="Genomic_DNA"/>
</dbReference>
<proteinExistence type="predicted"/>
<name>A0ABV2T551_9BACT</name>
<feature type="chain" id="PRO_5046829131" evidence="2">
    <location>
        <begin position="22"/>
        <end position="154"/>
    </location>
</feature>
<evidence type="ECO:0000256" key="2">
    <source>
        <dbReference type="SAM" id="SignalP"/>
    </source>
</evidence>
<comment type="caution">
    <text evidence="3">The sequence shown here is derived from an EMBL/GenBank/DDBJ whole genome shotgun (WGS) entry which is preliminary data.</text>
</comment>
<organism evidence="3 4">
    <name type="scientific">Chitinophaga defluvii</name>
    <dbReference type="NCBI Taxonomy" id="3163343"/>
    <lineage>
        <taxon>Bacteria</taxon>
        <taxon>Pseudomonadati</taxon>
        <taxon>Bacteroidota</taxon>
        <taxon>Chitinophagia</taxon>
        <taxon>Chitinophagales</taxon>
        <taxon>Chitinophagaceae</taxon>
        <taxon>Chitinophaga</taxon>
    </lineage>
</organism>
<reference evidence="3 4" key="1">
    <citation type="submission" date="2024-06" db="EMBL/GenBank/DDBJ databases">
        <title>Chitinophaga defluvii sp. nov., isolated from municipal sewage.</title>
        <authorList>
            <person name="Zhang L."/>
        </authorList>
    </citation>
    <scope>NUCLEOTIDE SEQUENCE [LARGE SCALE GENOMIC DNA]</scope>
    <source>
        <strain evidence="3 4">H8</strain>
    </source>
</reference>
<feature type="signal peptide" evidence="2">
    <location>
        <begin position="1"/>
        <end position="21"/>
    </location>
</feature>
<dbReference type="Proteomes" id="UP001549749">
    <property type="component" value="Unassembled WGS sequence"/>
</dbReference>
<keyword evidence="4" id="KW-1185">Reference proteome</keyword>